<accession>A0A1L9PG50</accession>
<name>A0A1L9PG50_ASPVE</name>
<dbReference type="EMBL" id="KV878127">
    <property type="protein sequence ID" value="OJJ00490.1"/>
    <property type="molecule type" value="Genomic_DNA"/>
</dbReference>
<sequence>MLLYKRPEKHSMAVHCYPLSAHSRCLLLLHLFLVFELQLQRYDWRVTSGPVELTREPVQWKRLSVGQKDRFDALRLHDLSPLVSPLWVFFNSV</sequence>
<organism evidence="1 2">
    <name type="scientific">Aspergillus versicolor CBS 583.65</name>
    <dbReference type="NCBI Taxonomy" id="1036611"/>
    <lineage>
        <taxon>Eukaryota</taxon>
        <taxon>Fungi</taxon>
        <taxon>Dikarya</taxon>
        <taxon>Ascomycota</taxon>
        <taxon>Pezizomycotina</taxon>
        <taxon>Eurotiomycetes</taxon>
        <taxon>Eurotiomycetidae</taxon>
        <taxon>Eurotiales</taxon>
        <taxon>Aspergillaceae</taxon>
        <taxon>Aspergillus</taxon>
        <taxon>Aspergillus subgen. Nidulantes</taxon>
    </lineage>
</organism>
<dbReference type="Proteomes" id="UP000184073">
    <property type="component" value="Unassembled WGS sequence"/>
</dbReference>
<gene>
    <name evidence="1" type="ORF">ASPVEDRAFT_571724</name>
</gene>
<evidence type="ECO:0000313" key="1">
    <source>
        <dbReference type="EMBL" id="OJJ00490.1"/>
    </source>
</evidence>
<dbReference type="AlphaFoldDB" id="A0A1L9PG50"/>
<protein>
    <submittedName>
        <fullName evidence="1">Uncharacterized protein</fullName>
    </submittedName>
</protein>
<proteinExistence type="predicted"/>
<dbReference type="GeneID" id="63730817"/>
<dbReference type="RefSeq" id="XP_040666252.1">
    <property type="nucleotide sequence ID" value="XM_040815306.1"/>
</dbReference>
<keyword evidence="2" id="KW-1185">Reference proteome</keyword>
<evidence type="ECO:0000313" key="2">
    <source>
        <dbReference type="Proteomes" id="UP000184073"/>
    </source>
</evidence>
<reference evidence="2" key="1">
    <citation type="journal article" date="2017" name="Genome Biol.">
        <title>Comparative genomics reveals high biological diversity and specific adaptations in the industrially and medically important fungal genus Aspergillus.</title>
        <authorList>
            <person name="de Vries R.P."/>
            <person name="Riley R."/>
            <person name="Wiebenga A."/>
            <person name="Aguilar-Osorio G."/>
            <person name="Amillis S."/>
            <person name="Uchima C.A."/>
            <person name="Anderluh G."/>
            <person name="Asadollahi M."/>
            <person name="Askin M."/>
            <person name="Barry K."/>
            <person name="Battaglia E."/>
            <person name="Bayram O."/>
            <person name="Benocci T."/>
            <person name="Braus-Stromeyer S.A."/>
            <person name="Caldana C."/>
            <person name="Canovas D."/>
            <person name="Cerqueira G.C."/>
            <person name="Chen F."/>
            <person name="Chen W."/>
            <person name="Choi C."/>
            <person name="Clum A."/>
            <person name="Dos Santos R.A."/>
            <person name="Damasio A.R."/>
            <person name="Diallinas G."/>
            <person name="Emri T."/>
            <person name="Fekete E."/>
            <person name="Flipphi M."/>
            <person name="Freyberg S."/>
            <person name="Gallo A."/>
            <person name="Gournas C."/>
            <person name="Habgood R."/>
            <person name="Hainaut M."/>
            <person name="Harispe M.L."/>
            <person name="Henrissat B."/>
            <person name="Hilden K.S."/>
            <person name="Hope R."/>
            <person name="Hossain A."/>
            <person name="Karabika E."/>
            <person name="Karaffa L."/>
            <person name="Karanyi Z."/>
            <person name="Krasevec N."/>
            <person name="Kuo A."/>
            <person name="Kusch H."/>
            <person name="LaButti K."/>
            <person name="Lagendijk E.L."/>
            <person name="Lapidus A."/>
            <person name="Levasseur A."/>
            <person name="Lindquist E."/>
            <person name="Lipzen A."/>
            <person name="Logrieco A.F."/>
            <person name="MacCabe A."/>
            <person name="Maekelae M.R."/>
            <person name="Malavazi I."/>
            <person name="Melin P."/>
            <person name="Meyer V."/>
            <person name="Mielnichuk N."/>
            <person name="Miskei M."/>
            <person name="Molnar A.P."/>
            <person name="Mule G."/>
            <person name="Ngan C.Y."/>
            <person name="Orejas M."/>
            <person name="Orosz E."/>
            <person name="Ouedraogo J.P."/>
            <person name="Overkamp K.M."/>
            <person name="Park H.-S."/>
            <person name="Perrone G."/>
            <person name="Piumi F."/>
            <person name="Punt P.J."/>
            <person name="Ram A.F."/>
            <person name="Ramon A."/>
            <person name="Rauscher S."/>
            <person name="Record E."/>
            <person name="Riano-Pachon D.M."/>
            <person name="Robert V."/>
            <person name="Roehrig J."/>
            <person name="Ruller R."/>
            <person name="Salamov A."/>
            <person name="Salih N.S."/>
            <person name="Samson R.A."/>
            <person name="Sandor E."/>
            <person name="Sanguinetti M."/>
            <person name="Schuetze T."/>
            <person name="Sepcic K."/>
            <person name="Shelest E."/>
            <person name="Sherlock G."/>
            <person name="Sophianopoulou V."/>
            <person name="Squina F.M."/>
            <person name="Sun H."/>
            <person name="Susca A."/>
            <person name="Todd R.B."/>
            <person name="Tsang A."/>
            <person name="Unkles S.E."/>
            <person name="van de Wiele N."/>
            <person name="van Rossen-Uffink D."/>
            <person name="Oliveira J.V."/>
            <person name="Vesth T.C."/>
            <person name="Visser J."/>
            <person name="Yu J.-H."/>
            <person name="Zhou M."/>
            <person name="Andersen M.R."/>
            <person name="Archer D.B."/>
            <person name="Baker S.E."/>
            <person name="Benoit I."/>
            <person name="Brakhage A.A."/>
            <person name="Braus G.H."/>
            <person name="Fischer R."/>
            <person name="Frisvad J.C."/>
            <person name="Goldman G.H."/>
            <person name="Houbraken J."/>
            <person name="Oakley B."/>
            <person name="Pocsi I."/>
            <person name="Scazzocchio C."/>
            <person name="Seiboth B."/>
            <person name="vanKuyk P.A."/>
            <person name="Wortman J."/>
            <person name="Dyer P.S."/>
            <person name="Grigoriev I.V."/>
        </authorList>
    </citation>
    <scope>NUCLEOTIDE SEQUENCE [LARGE SCALE GENOMIC DNA]</scope>
    <source>
        <strain evidence="2">CBS 583.65</strain>
    </source>
</reference>
<dbReference type="VEuPathDB" id="FungiDB:ASPVEDRAFT_571724"/>